<evidence type="ECO:0000313" key="4">
    <source>
        <dbReference type="EMBL" id="KAH0571291.1"/>
    </source>
</evidence>
<proteinExistence type="predicted"/>
<feature type="domain" description="Ubiquitin-like" evidence="2">
    <location>
        <begin position="1"/>
        <end position="80"/>
    </location>
</feature>
<dbReference type="SMART" id="SM00213">
    <property type="entry name" value="UBQ"/>
    <property type="match status" value="1"/>
</dbReference>
<name>V6LSE6_9EUKA</name>
<dbReference type="EMBL" id="AUWU02000007">
    <property type="protein sequence ID" value="KAH0571291.1"/>
    <property type="molecule type" value="Genomic_DNA"/>
</dbReference>
<dbReference type="Proteomes" id="UP000018208">
    <property type="component" value="Unassembled WGS sequence"/>
</dbReference>
<accession>V6LSE6</accession>
<dbReference type="InterPro" id="IPR000626">
    <property type="entry name" value="Ubiquitin-like_dom"/>
</dbReference>
<reference evidence="3 4" key="1">
    <citation type="journal article" date="2014" name="PLoS Genet.">
        <title>The Genome of Spironucleus salmonicida Highlights a Fish Pathogen Adapted to Fluctuating Environments.</title>
        <authorList>
            <person name="Xu F."/>
            <person name="Jerlstrom-Hultqvist J."/>
            <person name="Einarsson E."/>
            <person name="Astvaldsson A."/>
            <person name="Svard S.G."/>
            <person name="Andersson J.O."/>
        </authorList>
    </citation>
    <scope>NUCLEOTIDE SEQUENCE</scope>
    <source>
        <strain evidence="4">ATCC 50377</strain>
    </source>
</reference>
<evidence type="ECO:0000259" key="2">
    <source>
        <dbReference type="PROSITE" id="PS50053"/>
    </source>
</evidence>
<dbReference type="VEuPathDB" id="GiardiaDB:SS50377_27592"/>
<evidence type="ECO:0000256" key="1">
    <source>
        <dbReference type="SAM" id="MobiDB-lite"/>
    </source>
</evidence>
<gene>
    <name evidence="3" type="ORF">SS50377_13434</name>
    <name evidence="4" type="ORF">SS50377_27592</name>
</gene>
<dbReference type="InterPro" id="IPR029071">
    <property type="entry name" value="Ubiquitin-like_domsf"/>
</dbReference>
<feature type="region of interest" description="Disordered" evidence="1">
    <location>
        <begin position="79"/>
        <end position="101"/>
    </location>
</feature>
<reference evidence="4" key="2">
    <citation type="submission" date="2020-12" db="EMBL/GenBank/DDBJ databases">
        <title>New Spironucleus salmonicida genome in near-complete chromosomes.</title>
        <authorList>
            <person name="Xu F."/>
            <person name="Kurt Z."/>
            <person name="Jimenez-Gonzalez A."/>
            <person name="Astvaldsson A."/>
            <person name="Andersson J.O."/>
            <person name="Svard S.G."/>
        </authorList>
    </citation>
    <scope>NUCLEOTIDE SEQUENCE</scope>
    <source>
        <strain evidence="4">ATCC 50377</strain>
    </source>
</reference>
<dbReference type="SUPFAM" id="SSF54236">
    <property type="entry name" value="Ubiquitin-like"/>
    <property type="match status" value="1"/>
</dbReference>
<evidence type="ECO:0000313" key="5">
    <source>
        <dbReference type="Proteomes" id="UP000018208"/>
    </source>
</evidence>
<dbReference type="Pfam" id="PF00240">
    <property type="entry name" value="ubiquitin"/>
    <property type="match status" value="1"/>
</dbReference>
<dbReference type="PROSITE" id="PS50053">
    <property type="entry name" value="UBIQUITIN_2"/>
    <property type="match status" value="1"/>
</dbReference>
<dbReference type="EMBL" id="KI546073">
    <property type="protein sequence ID" value="EST46631.1"/>
    <property type="molecule type" value="Genomic_DNA"/>
</dbReference>
<dbReference type="AlphaFoldDB" id="V6LSE6"/>
<protein>
    <submittedName>
        <fullName evidence="3">Ubiquitin family domain-containing protein</fullName>
    </submittedName>
</protein>
<organism evidence="3">
    <name type="scientific">Spironucleus salmonicida</name>
    <dbReference type="NCBI Taxonomy" id="348837"/>
    <lineage>
        <taxon>Eukaryota</taxon>
        <taxon>Metamonada</taxon>
        <taxon>Diplomonadida</taxon>
        <taxon>Hexamitidae</taxon>
        <taxon>Hexamitinae</taxon>
        <taxon>Spironucleus</taxon>
    </lineage>
</organism>
<sequence length="316" mass="35530">MTLTVVDNVSRQTFQVQIDTNRPLRELFQIIATQTNQEMQMFRLICKGKLLSQADYEIQLSELGIHQEDTIQMYQNLRPSRTQSEASSSQSNTQRNAFDPSSLLGNQSIINIQMQQGPNGPEIVQADLDGDIAGFGPISNIIGGLGNILEGNIQGDGVLNTVFQNIFSHINNGSQNSSNDNNQNNETAQTPSRPQTSRRTQRQDQQQIQNDSTMQRFQEITNQVQRNTQTQQQIQQEGYGLVINQLSTRVKALDQGTALQKLQTQREIQSITSSLIQMSRSINPELSQILDILQDVQLTQPQLRSTLQAIRAHIQE</sequence>
<feature type="compositionally biased region" description="Low complexity" evidence="1">
    <location>
        <begin position="79"/>
        <end position="95"/>
    </location>
</feature>
<feature type="region of interest" description="Disordered" evidence="1">
    <location>
        <begin position="171"/>
        <end position="212"/>
    </location>
</feature>
<evidence type="ECO:0000313" key="3">
    <source>
        <dbReference type="EMBL" id="EST46631.1"/>
    </source>
</evidence>
<keyword evidence="5" id="KW-1185">Reference proteome</keyword>
<dbReference type="Gene3D" id="3.10.20.90">
    <property type="entry name" value="Phosphatidylinositol 3-kinase Catalytic Subunit, Chain A, domain 1"/>
    <property type="match status" value="1"/>
</dbReference>